<evidence type="ECO:0000259" key="1">
    <source>
        <dbReference type="PROSITE" id="PS50994"/>
    </source>
</evidence>
<dbReference type="PROSITE" id="PS50994">
    <property type="entry name" value="INTEGRASE"/>
    <property type="match status" value="1"/>
</dbReference>
<name>A0A0G1KMB3_9BACT</name>
<protein>
    <recommendedName>
        <fullName evidence="1">Integrase catalytic domain-containing protein</fullName>
    </recommendedName>
</protein>
<dbReference type="InterPro" id="IPR012337">
    <property type="entry name" value="RNaseH-like_sf"/>
</dbReference>
<dbReference type="InterPro" id="IPR036397">
    <property type="entry name" value="RNaseH_sf"/>
</dbReference>
<dbReference type="Proteomes" id="UP000034797">
    <property type="component" value="Unassembled WGS sequence"/>
</dbReference>
<feature type="non-terminal residue" evidence="2">
    <location>
        <position position="1"/>
    </location>
</feature>
<dbReference type="SUPFAM" id="SSF53098">
    <property type="entry name" value="Ribonuclease H-like"/>
    <property type="match status" value="1"/>
</dbReference>
<evidence type="ECO:0000313" key="3">
    <source>
        <dbReference type="Proteomes" id="UP000034797"/>
    </source>
</evidence>
<proteinExistence type="predicted"/>
<dbReference type="GO" id="GO:0003676">
    <property type="term" value="F:nucleic acid binding"/>
    <property type="evidence" value="ECO:0007669"/>
    <property type="project" value="InterPro"/>
</dbReference>
<accession>A0A0G1KMB3</accession>
<dbReference type="AlphaFoldDB" id="A0A0G1KMB3"/>
<feature type="domain" description="Integrase catalytic" evidence="1">
    <location>
        <begin position="16"/>
        <end position="197"/>
    </location>
</feature>
<dbReference type="Gene3D" id="3.30.420.10">
    <property type="entry name" value="Ribonuclease H-like superfamily/Ribonuclease H"/>
    <property type="match status" value="1"/>
</dbReference>
<comment type="caution">
    <text evidence="2">The sequence shown here is derived from an EMBL/GenBank/DDBJ whole genome shotgun (WGS) entry which is preliminary data.</text>
</comment>
<dbReference type="InterPro" id="IPR001584">
    <property type="entry name" value="Integrase_cat-core"/>
</dbReference>
<reference evidence="2 3" key="1">
    <citation type="journal article" date="2015" name="Nature">
        <title>rRNA introns, odd ribosomes, and small enigmatic genomes across a large radiation of phyla.</title>
        <authorList>
            <person name="Brown C.T."/>
            <person name="Hug L.A."/>
            <person name="Thomas B.C."/>
            <person name="Sharon I."/>
            <person name="Castelle C.J."/>
            <person name="Singh A."/>
            <person name="Wilkins M.J."/>
            <person name="Williams K.H."/>
            <person name="Banfield J.F."/>
        </authorList>
    </citation>
    <scope>NUCLEOTIDE SEQUENCE [LARGE SCALE GENOMIC DNA]</scope>
</reference>
<evidence type="ECO:0000313" key="2">
    <source>
        <dbReference type="EMBL" id="KKT84615.1"/>
    </source>
</evidence>
<dbReference type="EMBL" id="LCJW01000054">
    <property type="protein sequence ID" value="KKT84615.1"/>
    <property type="molecule type" value="Genomic_DNA"/>
</dbReference>
<gene>
    <name evidence="2" type="ORF">UW84_C0054G0001</name>
</gene>
<sequence>SPSQLKTIIPIFTGPWEGKPPGFGQIDTVVHCGSSLSGDMVFSFNFTDVATRWTQAAAQWNKGQFATAESMARVKGQLPFPTLGVHPDTGSEFINRFVYDWCLKEDIEMTRSRPNRKNDNQYIEERNGHIIRKFVGYDRLDCKETVLVLNDLYQTLGVYLNHFVAVRKCVKKIRLGSRYKRVYDKAKTPFQRVMEHELVSDKNKQKLQEIHNQLDMTKLKQKVDEITRRLYDIQRHYGTTLR</sequence>
<dbReference type="GO" id="GO:0015074">
    <property type="term" value="P:DNA integration"/>
    <property type="evidence" value="ECO:0007669"/>
    <property type="project" value="InterPro"/>
</dbReference>
<organism evidence="2 3">
    <name type="scientific">Candidatus Collierbacteria bacterium GW2011_GWA2_44_99</name>
    <dbReference type="NCBI Taxonomy" id="1618380"/>
    <lineage>
        <taxon>Bacteria</taxon>
        <taxon>Candidatus Collieribacteriota</taxon>
    </lineage>
</organism>